<feature type="domain" description="Sulfotransferase" evidence="3">
    <location>
        <begin position="187"/>
        <end position="364"/>
    </location>
</feature>
<dbReference type="SUPFAM" id="SSF52540">
    <property type="entry name" value="P-loop containing nucleoside triphosphate hydrolases"/>
    <property type="match status" value="1"/>
</dbReference>
<dbReference type="RefSeq" id="XP_003385215.2">
    <property type="nucleotide sequence ID" value="XM_003385167.2"/>
</dbReference>
<dbReference type="EnsemblMetazoa" id="XM_003385167.2">
    <property type="protein sequence ID" value="XP_003385215.2"/>
    <property type="gene ID" value="LOC100633252"/>
</dbReference>
<proteinExistence type="inferred from homology"/>
<accession>A0AAN0ICA1</accession>
<evidence type="ECO:0000256" key="2">
    <source>
        <dbReference type="SAM" id="Phobius"/>
    </source>
</evidence>
<dbReference type="InterPro" id="IPR027417">
    <property type="entry name" value="P-loop_NTPase"/>
</dbReference>
<sequence length="414" mass="47583">MKKETALPQNHVREQVSLTHLNYLGKVRLHCLPPFEQKQALNLYRTMSFFSCRARHAILVAAITTSLFVSFISSYLKQDSKTCHMLCHLQCSNNRKTANGSQSLLRPPSLLIPSNMKPLTKMSRHGKAQLDQVLKTKGIANLDKFSLSRYYQCPPSKAAKMLQDKSSEETCFKQRAFQDKNHSLVALASFQGSGNTWVRHLLEQATGINTGSIYCDTTLKAAFPGEYIVSGSVLVVKTHHPDTIALPVEARDPLKQQKFDKAVVIVRDPFDALVSEANRRWNSKYRAEKHLGLAKESSFISNPKWDWYVEYKGMSWLVFLNTWLKESNIPHVVIQYEKLKENVTLELSKALEFLGHHVEKERLNCVERNGEGFFKRQTHLNFDPFGSENKKSVNRIIEQSRDILKRYNIHYRTR</sequence>
<keyword evidence="2" id="KW-0812">Transmembrane</keyword>
<dbReference type="InterPro" id="IPR051589">
    <property type="entry name" value="Sialate-O-sulfotransferase"/>
</dbReference>
<dbReference type="AlphaFoldDB" id="A0AAN0ICA1"/>
<keyword evidence="2" id="KW-0472">Membrane</keyword>
<protein>
    <recommendedName>
        <fullName evidence="3">Sulfotransferase domain-containing protein</fullName>
    </recommendedName>
</protein>
<dbReference type="Proteomes" id="UP000007879">
    <property type="component" value="Unassembled WGS sequence"/>
</dbReference>
<dbReference type="Pfam" id="PF00685">
    <property type="entry name" value="Sulfotransfer_1"/>
    <property type="match status" value="1"/>
</dbReference>
<dbReference type="Gene3D" id="3.40.50.300">
    <property type="entry name" value="P-loop containing nucleotide triphosphate hydrolases"/>
    <property type="match status" value="1"/>
</dbReference>
<dbReference type="GO" id="GO:0008146">
    <property type="term" value="F:sulfotransferase activity"/>
    <property type="evidence" value="ECO:0007669"/>
    <property type="project" value="InterPro"/>
</dbReference>
<dbReference type="GeneID" id="100633252"/>
<evidence type="ECO:0000313" key="5">
    <source>
        <dbReference type="Proteomes" id="UP000007879"/>
    </source>
</evidence>
<feature type="transmembrane region" description="Helical" evidence="2">
    <location>
        <begin position="57"/>
        <end position="76"/>
    </location>
</feature>
<evidence type="ECO:0000256" key="1">
    <source>
        <dbReference type="ARBA" id="ARBA00010236"/>
    </source>
</evidence>
<evidence type="ECO:0000259" key="3">
    <source>
        <dbReference type="Pfam" id="PF00685"/>
    </source>
</evidence>
<keyword evidence="5" id="KW-1185">Reference proteome</keyword>
<dbReference type="PANTHER" id="PTHR45964">
    <property type="entry name" value="WSCD FAMILY MEMBER CG9164"/>
    <property type="match status" value="1"/>
</dbReference>
<reference evidence="4" key="2">
    <citation type="submission" date="2024-06" db="UniProtKB">
        <authorList>
            <consortium name="EnsemblMetazoa"/>
        </authorList>
    </citation>
    <scope>IDENTIFICATION</scope>
</reference>
<organism evidence="4 5">
    <name type="scientific">Amphimedon queenslandica</name>
    <name type="common">Sponge</name>
    <dbReference type="NCBI Taxonomy" id="400682"/>
    <lineage>
        <taxon>Eukaryota</taxon>
        <taxon>Metazoa</taxon>
        <taxon>Porifera</taxon>
        <taxon>Demospongiae</taxon>
        <taxon>Heteroscleromorpha</taxon>
        <taxon>Haplosclerida</taxon>
        <taxon>Niphatidae</taxon>
        <taxon>Amphimedon</taxon>
    </lineage>
</organism>
<name>A0AAN0ICA1_AMPQE</name>
<evidence type="ECO:0000313" key="4">
    <source>
        <dbReference type="EnsemblMetazoa" id="XP_003385215.2"/>
    </source>
</evidence>
<dbReference type="InterPro" id="IPR000863">
    <property type="entry name" value="Sulfotransferase_dom"/>
</dbReference>
<reference evidence="5" key="1">
    <citation type="journal article" date="2010" name="Nature">
        <title>The Amphimedon queenslandica genome and the evolution of animal complexity.</title>
        <authorList>
            <person name="Srivastava M."/>
            <person name="Simakov O."/>
            <person name="Chapman J."/>
            <person name="Fahey B."/>
            <person name="Gauthier M.E."/>
            <person name="Mitros T."/>
            <person name="Richards G.S."/>
            <person name="Conaco C."/>
            <person name="Dacre M."/>
            <person name="Hellsten U."/>
            <person name="Larroux C."/>
            <person name="Putnam N.H."/>
            <person name="Stanke M."/>
            <person name="Adamska M."/>
            <person name="Darling A."/>
            <person name="Degnan S.M."/>
            <person name="Oakley T.H."/>
            <person name="Plachetzki D.C."/>
            <person name="Zhai Y."/>
            <person name="Adamski M."/>
            <person name="Calcino A."/>
            <person name="Cummins S.F."/>
            <person name="Goodstein D.M."/>
            <person name="Harris C."/>
            <person name="Jackson D.J."/>
            <person name="Leys S.P."/>
            <person name="Shu S."/>
            <person name="Woodcroft B.J."/>
            <person name="Vervoort M."/>
            <person name="Kosik K.S."/>
            <person name="Manning G."/>
            <person name="Degnan B.M."/>
            <person name="Rokhsar D.S."/>
        </authorList>
    </citation>
    <scope>NUCLEOTIDE SEQUENCE [LARGE SCALE GENOMIC DNA]</scope>
</reference>
<comment type="similarity">
    <text evidence="1">Belongs to the WSCD family.</text>
</comment>
<keyword evidence="2" id="KW-1133">Transmembrane helix</keyword>
<dbReference type="KEGG" id="aqu:100633252"/>
<dbReference type="PANTHER" id="PTHR45964:SF5">
    <property type="entry name" value="WSCD FAMILY MEMBER CG9164"/>
    <property type="match status" value="1"/>
</dbReference>